<protein>
    <recommendedName>
        <fullName evidence="2">Methyltransferase type 11 domain-containing protein</fullName>
    </recommendedName>
</protein>
<evidence type="ECO:0000256" key="1">
    <source>
        <dbReference type="SAM" id="MobiDB-lite"/>
    </source>
</evidence>
<dbReference type="EMBL" id="HBNR01001412">
    <property type="protein sequence ID" value="CAE4561382.1"/>
    <property type="molecule type" value="Transcribed_RNA"/>
</dbReference>
<dbReference type="SUPFAM" id="SSF53335">
    <property type="entry name" value="S-adenosyl-L-methionine-dependent methyltransferases"/>
    <property type="match status" value="1"/>
</dbReference>
<proteinExistence type="predicted"/>
<dbReference type="GO" id="GO:0008757">
    <property type="term" value="F:S-adenosylmethionine-dependent methyltransferase activity"/>
    <property type="evidence" value="ECO:0007669"/>
    <property type="project" value="InterPro"/>
</dbReference>
<dbReference type="CDD" id="cd02440">
    <property type="entry name" value="AdoMet_MTases"/>
    <property type="match status" value="1"/>
</dbReference>
<organism evidence="3">
    <name type="scientific">Alexandrium monilatum</name>
    <dbReference type="NCBI Taxonomy" id="311494"/>
    <lineage>
        <taxon>Eukaryota</taxon>
        <taxon>Sar</taxon>
        <taxon>Alveolata</taxon>
        <taxon>Dinophyceae</taxon>
        <taxon>Gonyaulacales</taxon>
        <taxon>Pyrocystaceae</taxon>
        <taxon>Alexandrium</taxon>
    </lineage>
</organism>
<feature type="domain" description="Methyltransferase type 11" evidence="2">
    <location>
        <begin position="189"/>
        <end position="294"/>
    </location>
</feature>
<feature type="compositionally biased region" description="Pro residues" evidence="1">
    <location>
        <begin position="48"/>
        <end position="58"/>
    </location>
</feature>
<dbReference type="PANTHER" id="PTHR45036">
    <property type="entry name" value="METHYLTRANSFERASE LIKE 7B"/>
    <property type="match status" value="1"/>
</dbReference>
<dbReference type="InterPro" id="IPR052356">
    <property type="entry name" value="Thiol_S-MT"/>
</dbReference>
<dbReference type="AlphaFoldDB" id="A0A7S4PSL9"/>
<dbReference type="InterPro" id="IPR013216">
    <property type="entry name" value="Methyltransf_11"/>
</dbReference>
<feature type="region of interest" description="Disordered" evidence="1">
    <location>
        <begin position="44"/>
        <end position="68"/>
    </location>
</feature>
<gene>
    <name evidence="3" type="ORF">AMON00008_LOCUS1001</name>
</gene>
<evidence type="ECO:0000313" key="3">
    <source>
        <dbReference type="EMBL" id="CAE4561382.1"/>
    </source>
</evidence>
<name>A0A7S4PSL9_9DINO</name>
<accession>A0A7S4PSL9</accession>
<dbReference type="Gene3D" id="3.40.50.150">
    <property type="entry name" value="Vaccinia Virus protein VP39"/>
    <property type="match status" value="1"/>
</dbReference>
<dbReference type="Pfam" id="PF08241">
    <property type="entry name" value="Methyltransf_11"/>
    <property type="match status" value="1"/>
</dbReference>
<sequence>MAPAHPSPPPRAVLQTWPSLSRFTALVLVAAGAAVGAAGACSLASGAPPRPRSLPPQRPAGQPREVARQGSLEQLELRERRHAAAARGGPGAGSRRRALLPLVGAGLLGCLCAGCAAARRAEAMATLTAPPADQLERFDRPRDKTMDAAFAQGMAYGMVDYERAVSKRKRRLFERLLSELPKQDAVLVEIGMGSFPNALYVGSKSAPTRMDIVGVDPNDSMEAYAREKAERARLLDPEKGNSLRIVHGVAEALPLATGSADAVVCTLTLCSVLDPPQAVAEIRRVLKPRGRFLFHEHVLSETNPVFAAMQRQATPAQVERADGCHLDRRTMEIIRGGGFRAVDGEYFELEGFNYLNPTVAGIATA</sequence>
<reference evidence="3" key="1">
    <citation type="submission" date="2021-01" db="EMBL/GenBank/DDBJ databases">
        <authorList>
            <person name="Corre E."/>
            <person name="Pelletier E."/>
            <person name="Niang G."/>
            <person name="Scheremetjew M."/>
            <person name="Finn R."/>
            <person name="Kale V."/>
            <person name="Holt S."/>
            <person name="Cochrane G."/>
            <person name="Meng A."/>
            <person name="Brown T."/>
            <person name="Cohen L."/>
        </authorList>
    </citation>
    <scope>NUCLEOTIDE SEQUENCE</scope>
    <source>
        <strain evidence="3">CCMP3105</strain>
    </source>
</reference>
<evidence type="ECO:0000259" key="2">
    <source>
        <dbReference type="Pfam" id="PF08241"/>
    </source>
</evidence>
<dbReference type="PANTHER" id="PTHR45036:SF1">
    <property type="entry name" value="METHYLTRANSFERASE LIKE 7A"/>
    <property type="match status" value="1"/>
</dbReference>
<dbReference type="InterPro" id="IPR029063">
    <property type="entry name" value="SAM-dependent_MTases_sf"/>
</dbReference>